<dbReference type="AlphaFoldDB" id="A0AAX0Z139"/>
<dbReference type="RefSeq" id="WP_052957470.1">
    <property type="nucleotide sequence ID" value="NZ_JZTC01000001.1"/>
</dbReference>
<gene>
    <name evidence="2" type="ORF">C0W53_07800</name>
</gene>
<dbReference type="GO" id="GO:0004134">
    <property type="term" value="F:4-alpha-glucanotransferase activity"/>
    <property type="evidence" value="ECO:0007669"/>
    <property type="project" value="InterPro"/>
</dbReference>
<dbReference type="Proteomes" id="UP000240728">
    <property type="component" value="Unassembled WGS sequence"/>
</dbReference>
<evidence type="ECO:0000259" key="1">
    <source>
        <dbReference type="Pfam" id="PF06202"/>
    </source>
</evidence>
<dbReference type="GO" id="GO:0005980">
    <property type="term" value="P:glycogen catabolic process"/>
    <property type="evidence" value="ECO:0007669"/>
    <property type="project" value="InterPro"/>
</dbReference>
<reference evidence="2 3" key="1">
    <citation type="submission" date="2018-01" db="EMBL/GenBank/DDBJ databases">
        <title>Whole genome sequencing of Histamine producing bacteria.</title>
        <authorList>
            <person name="Butler K."/>
        </authorList>
    </citation>
    <scope>NUCLEOTIDE SEQUENCE [LARGE SCALE GENOMIC DNA]</scope>
    <source>
        <strain evidence="2 3">A1-4</strain>
    </source>
</reference>
<organism evidence="2 3">
    <name type="scientific">Photobacterium kishitanii</name>
    <dbReference type="NCBI Taxonomy" id="318456"/>
    <lineage>
        <taxon>Bacteria</taxon>
        <taxon>Pseudomonadati</taxon>
        <taxon>Pseudomonadota</taxon>
        <taxon>Gammaproteobacteria</taxon>
        <taxon>Vibrionales</taxon>
        <taxon>Vibrionaceae</taxon>
        <taxon>Photobacterium</taxon>
    </lineage>
</organism>
<feature type="domain" description="Glycogen debranching enzyme C-terminal" evidence="1">
    <location>
        <begin position="300"/>
        <end position="658"/>
    </location>
</feature>
<dbReference type="SUPFAM" id="SSF48208">
    <property type="entry name" value="Six-hairpin glycosidases"/>
    <property type="match status" value="1"/>
</dbReference>
<proteinExistence type="predicted"/>
<dbReference type="EMBL" id="PYOZ01000003">
    <property type="protein sequence ID" value="PSX45908.1"/>
    <property type="molecule type" value="Genomic_DNA"/>
</dbReference>
<comment type="caution">
    <text evidence="2">The sequence shown here is derived from an EMBL/GenBank/DDBJ whole genome shotgun (WGS) entry which is preliminary data.</text>
</comment>
<dbReference type="GO" id="GO:0004135">
    <property type="term" value="F:amylo-alpha-1,6-glucosidase activity"/>
    <property type="evidence" value="ECO:0007669"/>
    <property type="project" value="InterPro"/>
</dbReference>
<keyword evidence="3" id="KW-1185">Reference proteome</keyword>
<accession>A0AAX0Z139</accession>
<dbReference type="PANTHER" id="PTHR10569:SF2">
    <property type="entry name" value="GLYCOGEN DEBRANCHING ENZYME"/>
    <property type="match status" value="1"/>
</dbReference>
<evidence type="ECO:0000313" key="2">
    <source>
        <dbReference type="EMBL" id="PSX45908.1"/>
    </source>
</evidence>
<dbReference type="InterPro" id="IPR008928">
    <property type="entry name" value="6-hairpin_glycosidase_sf"/>
</dbReference>
<dbReference type="PANTHER" id="PTHR10569">
    <property type="entry name" value="GLYCOGEN DEBRANCHING ENZYME"/>
    <property type="match status" value="1"/>
</dbReference>
<dbReference type="InterPro" id="IPR010401">
    <property type="entry name" value="AGL/Gdb1"/>
</dbReference>
<protein>
    <submittedName>
        <fullName evidence="2">Glycogen debranching protein</fullName>
    </submittedName>
</protein>
<name>A0AAX0Z139_9GAMM</name>
<dbReference type="InterPro" id="IPR032790">
    <property type="entry name" value="GDE_C"/>
</dbReference>
<sequence>MEPLLNRFPYIKEIFSVTAKKKKLIGKNGGVLAPSELFEHLLIKNHQQVPFVFGDNIDGYYEGYTHSFTLNKYHHKCGWILGGFASFIDKQINDKTRDISANIYPYGVTHYYDTDSCNPCNDTLMIFSGTTSQQRCVALVVESEQAAILSISPQLNISLTGSVANVFDNGVVYQLSKEQHRKGMPAFVALCADKSFICEEVAATFEYPELNQIASFNGQCIAPMLSSHSLETSMTVYITFADTEAEAIIMANAQLAQDGVTQHKQTVYDNLTQTYLWTSDLEYNCALMWTKAAGRVFVSTEYSNCIWAGLPWFKDCWGRDTFIALSGISLVNGFMDEAKKIIDCFAQWQVKDPDDRHYGRIPNRVSAFDQMIYNTTDGTPWMIRAMWDYLRYSGDIDYAKVIYPVVQTYIAGVEKHYLDDYGLMIHRDPDTWMDAKLAGVLPWSSRGDRANDIQALWYTSLQVAVKLAVLNGDSESKQHYQYLADTVKRHFLSLFWDASRSQLADCIKANNDRDMKVRPNQLMTLTVPYSNDFIDFKIGAAILSNTVSELLFPWGITSLSQYDPQFHPYHDNQNNYHKDAAYHNGTIWGWNAGFTITALTLYSYTDFAYSLTKNLTEQILYKGHRGTMSENVDAFLDKNSNITLSGTYAQAWSVSEFTRNGFQDYLGYQPDLIEGVITLSPSLPSTWDKVYARLEIGEGNCLVIGFTRGQTGEQCYEISLQHHVDLCIKLKLIAADKSKHLAVLTAKNKTMEIIFDPYTLNLSCNGVEIEMLEVQQSYQSEIGELVFAQPDLNITSQALQTTNWLQRQIEKYELVNVD</sequence>
<dbReference type="Gene3D" id="1.50.10.10">
    <property type="match status" value="1"/>
</dbReference>
<dbReference type="InterPro" id="IPR012341">
    <property type="entry name" value="6hp_glycosidase-like_sf"/>
</dbReference>
<evidence type="ECO:0000313" key="3">
    <source>
        <dbReference type="Proteomes" id="UP000240728"/>
    </source>
</evidence>
<dbReference type="Pfam" id="PF06202">
    <property type="entry name" value="GDE_C"/>
    <property type="match status" value="1"/>
</dbReference>